<keyword evidence="3" id="KW-1185">Reference proteome</keyword>
<reference evidence="2" key="1">
    <citation type="submission" date="2023-09" db="EMBL/GenBank/DDBJ databases">
        <title>Paucibacter sp. APW11 Genome sequencing and assembly.</title>
        <authorList>
            <person name="Kim I."/>
        </authorList>
    </citation>
    <scope>NUCLEOTIDE SEQUENCE</scope>
    <source>
        <strain evidence="2">APW11</strain>
    </source>
</reference>
<feature type="chain" id="PRO_5046393190" description="DUF2059 domain-containing protein" evidence="1">
    <location>
        <begin position="23"/>
        <end position="332"/>
    </location>
</feature>
<proteinExistence type="predicted"/>
<keyword evidence="1" id="KW-0732">Signal</keyword>
<protein>
    <recommendedName>
        <fullName evidence="4">DUF2059 domain-containing protein</fullName>
    </recommendedName>
</protein>
<dbReference type="Proteomes" id="UP001246372">
    <property type="component" value="Unassembled WGS sequence"/>
</dbReference>
<feature type="signal peptide" evidence="1">
    <location>
        <begin position="1"/>
        <end position="22"/>
    </location>
</feature>
<evidence type="ECO:0000313" key="2">
    <source>
        <dbReference type="EMBL" id="MDT9000392.1"/>
    </source>
</evidence>
<organism evidence="2 3">
    <name type="scientific">Roseateles aquae</name>
    <dbReference type="NCBI Taxonomy" id="3077235"/>
    <lineage>
        <taxon>Bacteria</taxon>
        <taxon>Pseudomonadati</taxon>
        <taxon>Pseudomonadota</taxon>
        <taxon>Betaproteobacteria</taxon>
        <taxon>Burkholderiales</taxon>
        <taxon>Sphaerotilaceae</taxon>
        <taxon>Roseateles</taxon>
    </lineage>
</organism>
<evidence type="ECO:0000256" key="1">
    <source>
        <dbReference type="SAM" id="SignalP"/>
    </source>
</evidence>
<dbReference type="EMBL" id="JAVXZY010000005">
    <property type="protein sequence ID" value="MDT9000392.1"/>
    <property type="molecule type" value="Genomic_DNA"/>
</dbReference>
<name>A0ABU3PCU3_9BURK</name>
<gene>
    <name evidence="2" type="ORF">RQP53_14045</name>
</gene>
<evidence type="ECO:0000313" key="3">
    <source>
        <dbReference type="Proteomes" id="UP001246372"/>
    </source>
</evidence>
<dbReference type="RefSeq" id="WP_315650964.1">
    <property type="nucleotide sequence ID" value="NZ_JAVXZY010000005.1"/>
</dbReference>
<evidence type="ECO:0008006" key="4">
    <source>
        <dbReference type="Google" id="ProtNLM"/>
    </source>
</evidence>
<accession>A0ABU3PCU3</accession>
<sequence length="332" mass="35200">MSNRRNFLSGAVSLAVFGPALAANDDCKGGKREALLTPGTGTLQQASIAPGARYHWEYPAAIAGSFQDTIESNLKRMPAADLQRLLASMNAAELNDLAYYYGNATSNSSKPAALLDIVAAKCDTPTLARIGEHFGFADTYAAAARLSPTAATELSLLLSPMAERALTQSRPANRGLIALGSTPAPNIDFTIKQIYLDYRTAPVGSLSVRAALYETASFVGSRLTTSFAAGYAVGTAINNLWSTYAPESYNAFSDKLGQSVDFFMNSATSILNGSAFDSLSFSSRLQLGGYQRQFFFSGAFGSLGSSSSFYSGGGDFGVSGPWKDREERDSCK</sequence>
<comment type="caution">
    <text evidence="2">The sequence shown here is derived from an EMBL/GenBank/DDBJ whole genome shotgun (WGS) entry which is preliminary data.</text>
</comment>